<accession>A0ABS2L5S1</accession>
<comment type="caution">
    <text evidence="6">The sequence shown here is derived from an EMBL/GenBank/DDBJ whole genome shotgun (WGS) entry which is preliminary data.</text>
</comment>
<comment type="subcellular location">
    <subcellularLocation>
        <location evidence="1">Membrane</location>
        <topology evidence="1">Multi-pass membrane protein</topology>
    </subcellularLocation>
</comment>
<dbReference type="PANTHER" id="PTHR40761">
    <property type="entry name" value="CONSERVED INTEGRAL MEMBRANE ALANINE VALINE AND LEUCINE RICH PROTEIN-RELATED"/>
    <property type="match status" value="1"/>
</dbReference>
<evidence type="ECO:0000256" key="1">
    <source>
        <dbReference type="ARBA" id="ARBA00004141"/>
    </source>
</evidence>
<protein>
    <submittedName>
        <fullName evidence="6">Drug/metabolite transporter (DMT)-like permease</fullName>
    </submittedName>
</protein>
<keyword evidence="2 5" id="KW-0812">Transmembrane</keyword>
<feature type="transmembrane region" description="Helical" evidence="5">
    <location>
        <begin position="91"/>
        <end position="108"/>
    </location>
</feature>
<evidence type="ECO:0000313" key="6">
    <source>
        <dbReference type="EMBL" id="MBM7472450.1"/>
    </source>
</evidence>
<dbReference type="NCBIfam" id="NF038012">
    <property type="entry name" value="DMT_1"/>
    <property type="match status" value="1"/>
</dbReference>
<organism evidence="6 7">
    <name type="scientific">Subtercola frigoramans</name>
    <dbReference type="NCBI Taxonomy" id="120298"/>
    <lineage>
        <taxon>Bacteria</taxon>
        <taxon>Bacillati</taxon>
        <taxon>Actinomycetota</taxon>
        <taxon>Actinomycetes</taxon>
        <taxon>Micrococcales</taxon>
        <taxon>Microbacteriaceae</taxon>
        <taxon>Subtercola</taxon>
    </lineage>
</organism>
<dbReference type="InterPro" id="IPR008521">
    <property type="entry name" value="Mg_trans_NIPA"/>
</dbReference>
<dbReference type="Proteomes" id="UP000776164">
    <property type="component" value="Unassembled WGS sequence"/>
</dbReference>
<dbReference type="EMBL" id="JAFBBU010000001">
    <property type="protein sequence ID" value="MBM7472450.1"/>
    <property type="molecule type" value="Genomic_DNA"/>
</dbReference>
<evidence type="ECO:0000256" key="5">
    <source>
        <dbReference type="SAM" id="Phobius"/>
    </source>
</evidence>
<evidence type="ECO:0000313" key="7">
    <source>
        <dbReference type="Proteomes" id="UP000776164"/>
    </source>
</evidence>
<dbReference type="RefSeq" id="WP_307827156.1">
    <property type="nucleotide sequence ID" value="NZ_BAAAHT010000013.1"/>
</dbReference>
<feature type="transmembrane region" description="Helical" evidence="5">
    <location>
        <begin position="219"/>
        <end position="238"/>
    </location>
</feature>
<feature type="transmembrane region" description="Helical" evidence="5">
    <location>
        <begin position="120"/>
        <end position="139"/>
    </location>
</feature>
<sequence>MEVELITLTPMQALGIPIALVGAVFLALGAEFQHRGVNKVDAATGKSASTGLSVGQLLALVKRPSWVLGTLMLGLAIVFQLVSLFLAPLTVVQPLGAIALVITSIVTARTTKTKLSRQTIRGIIFCVGGIALFVTVAALTTSSLPIDETQLIIVLVILAIVLVILGAAFLMFRHRFTNIFYIVGAGILFGFVATLAKVIIDRVHTIVQRGFHLTPSDGITIFCIVGIIAAALIGSYFVQTAYSSGPPDLVVAGLTVIDPIVGVSIGIFVLGEAATAPIWAGFVFVIAGALAAYGVFQLARRAPHVAELSDTHQA</sequence>
<gene>
    <name evidence="6" type="ORF">JOE66_002084</name>
</gene>
<evidence type="ECO:0000256" key="3">
    <source>
        <dbReference type="ARBA" id="ARBA00022989"/>
    </source>
</evidence>
<evidence type="ECO:0000256" key="4">
    <source>
        <dbReference type="ARBA" id="ARBA00023136"/>
    </source>
</evidence>
<keyword evidence="7" id="KW-1185">Reference proteome</keyword>
<feature type="transmembrane region" description="Helical" evidence="5">
    <location>
        <begin position="250"/>
        <end position="270"/>
    </location>
</feature>
<name>A0ABS2L5S1_9MICO</name>
<reference evidence="6 7" key="1">
    <citation type="submission" date="2021-01" db="EMBL/GenBank/DDBJ databases">
        <title>Sequencing the genomes of 1000 actinobacteria strains.</title>
        <authorList>
            <person name="Klenk H.-P."/>
        </authorList>
    </citation>
    <scope>NUCLEOTIDE SEQUENCE [LARGE SCALE GENOMIC DNA]</scope>
    <source>
        <strain evidence="6 7">DSM 13057</strain>
    </source>
</reference>
<feature type="transmembrane region" description="Helical" evidence="5">
    <location>
        <begin position="179"/>
        <end position="199"/>
    </location>
</feature>
<feature type="transmembrane region" description="Helical" evidence="5">
    <location>
        <begin position="276"/>
        <end position="296"/>
    </location>
</feature>
<proteinExistence type="predicted"/>
<dbReference type="Pfam" id="PF05653">
    <property type="entry name" value="Mg_trans_NIPA"/>
    <property type="match status" value="1"/>
</dbReference>
<dbReference type="PANTHER" id="PTHR40761:SF1">
    <property type="entry name" value="CONSERVED INTEGRAL MEMBRANE ALANINE VALINE AND LEUCINE RICH PROTEIN-RELATED"/>
    <property type="match status" value="1"/>
</dbReference>
<feature type="transmembrane region" description="Helical" evidence="5">
    <location>
        <begin position="151"/>
        <end position="172"/>
    </location>
</feature>
<keyword evidence="3 5" id="KW-1133">Transmembrane helix</keyword>
<evidence type="ECO:0000256" key="2">
    <source>
        <dbReference type="ARBA" id="ARBA00022692"/>
    </source>
</evidence>
<keyword evidence="4 5" id="KW-0472">Membrane</keyword>
<feature type="transmembrane region" description="Helical" evidence="5">
    <location>
        <begin position="66"/>
        <end position="85"/>
    </location>
</feature>
<feature type="transmembrane region" description="Helical" evidence="5">
    <location>
        <begin position="12"/>
        <end position="30"/>
    </location>
</feature>